<protein>
    <submittedName>
        <fullName evidence="3">Formylglycine-generating enzyme family protein</fullName>
    </submittedName>
</protein>
<feature type="domain" description="Sulfatase-modifying factor enzyme-like" evidence="2">
    <location>
        <begin position="320"/>
        <end position="561"/>
    </location>
</feature>
<dbReference type="Proteomes" id="UP001139031">
    <property type="component" value="Unassembled WGS sequence"/>
</dbReference>
<dbReference type="InterPro" id="IPR016187">
    <property type="entry name" value="CTDL_fold"/>
</dbReference>
<keyword evidence="4" id="KW-1185">Reference proteome</keyword>
<comment type="caution">
    <text evidence="3">The sequence shown here is derived from an EMBL/GenBank/DDBJ whole genome shotgun (WGS) entry which is preliminary data.</text>
</comment>
<evidence type="ECO:0000313" key="4">
    <source>
        <dbReference type="Proteomes" id="UP001139031"/>
    </source>
</evidence>
<dbReference type="PANTHER" id="PTHR23150:SF19">
    <property type="entry name" value="FORMYLGLYCINE-GENERATING ENZYME"/>
    <property type="match status" value="1"/>
</dbReference>
<dbReference type="EMBL" id="JAIRAU010000057">
    <property type="protein sequence ID" value="MBZ5715439.1"/>
    <property type="molecule type" value="Genomic_DNA"/>
</dbReference>
<dbReference type="RefSeq" id="WP_224197181.1">
    <property type="nucleotide sequence ID" value="NZ_JAIRAU010000057.1"/>
</dbReference>
<dbReference type="Pfam" id="PF03781">
    <property type="entry name" value="FGE-sulfatase"/>
    <property type="match status" value="1"/>
</dbReference>
<feature type="region of interest" description="Disordered" evidence="1">
    <location>
        <begin position="510"/>
        <end position="534"/>
    </location>
</feature>
<proteinExistence type="predicted"/>
<dbReference type="InterPro" id="IPR042095">
    <property type="entry name" value="SUMF_sf"/>
</dbReference>
<dbReference type="Gene3D" id="3.90.1580.10">
    <property type="entry name" value="paralog of FGE (formylglycine-generating enzyme)"/>
    <property type="match status" value="1"/>
</dbReference>
<evidence type="ECO:0000256" key="1">
    <source>
        <dbReference type="SAM" id="MobiDB-lite"/>
    </source>
</evidence>
<organism evidence="3 4">
    <name type="scientific">Nannocystis pusilla</name>
    <dbReference type="NCBI Taxonomy" id="889268"/>
    <lineage>
        <taxon>Bacteria</taxon>
        <taxon>Pseudomonadati</taxon>
        <taxon>Myxococcota</taxon>
        <taxon>Polyangia</taxon>
        <taxon>Nannocystales</taxon>
        <taxon>Nannocystaceae</taxon>
        <taxon>Nannocystis</taxon>
    </lineage>
</organism>
<dbReference type="PANTHER" id="PTHR23150">
    <property type="entry name" value="SULFATASE MODIFYING FACTOR 1, 2"/>
    <property type="match status" value="1"/>
</dbReference>
<gene>
    <name evidence="3" type="ORF">K7C98_39910</name>
</gene>
<sequence length="564" mass="60504">MPAPQPAATSWRAPRGTTGGARDTEGSASSLRPRRSWFAARLPGVGLSLGLGVLLSPGTGCRNANLASTLAQTPSYEPADQTRCGVTRSHSRPLIIEWPAHDRSELETLVAEGGRMVAVRYEGCEMELLRGCTAPGSYRYQGVQPKREDYLFKRADDLYAKIPLGAANLEAELERHGALSLGMTVVGRWQGGHGRPARVDLRGDCERATHVIAGLSVGAFRLSSEAGAEIRGEVGWMKAGAGAGSSAARGLARSDGELDACGDGREDSPPDGCRALLRVEVEAIREPAEVAAARARQVCPHDAALVEGGRFRASVGGLSEVADFCLDRQEVRVADYAACAARGPCSEAATSARFKSSIAELAWASAHCNGDRAGKRRHPINCISWNQAAAYCQWAGGRLPTEVEWEWAARGGEQERTYAWGEQEPGPRLVNACGEECARARARLQPELKDVPEDMLPRTWLKLHDKKDGDVATAKVGSYAAGRGRGQLADLAGNVWEWTASAEISYQTGEEGQIGWGGPDSGRRATRGGGFLSTDDADVRTTARRLRDVKDRRPDLGFRCAYDP</sequence>
<name>A0ABS7U4F8_9BACT</name>
<feature type="region of interest" description="Disordered" evidence="1">
    <location>
        <begin position="1"/>
        <end position="30"/>
    </location>
</feature>
<dbReference type="InterPro" id="IPR051043">
    <property type="entry name" value="Sulfatase_Mod_Factor_Kinase"/>
</dbReference>
<evidence type="ECO:0000259" key="2">
    <source>
        <dbReference type="Pfam" id="PF03781"/>
    </source>
</evidence>
<dbReference type="InterPro" id="IPR005532">
    <property type="entry name" value="SUMF_dom"/>
</dbReference>
<reference evidence="3" key="1">
    <citation type="submission" date="2021-08" db="EMBL/GenBank/DDBJ databases">
        <authorList>
            <person name="Stevens D.C."/>
        </authorList>
    </citation>
    <scope>NUCLEOTIDE SEQUENCE</scope>
    <source>
        <strain evidence="3">DSM 53165</strain>
    </source>
</reference>
<dbReference type="SUPFAM" id="SSF56436">
    <property type="entry name" value="C-type lectin-like"/>
    <property type="match status" value="1"/>
</dbReference>
<accession>A0ABS7U4F8</accession>
<evidence type="ECO:0000313" key="3">
    <source>
        <dbReference type="EMBL" id="MBZ5715439.1"/>
    </source>
</evidence>